<dbReference type="GO" id="GO:0015969">
    <property type="term" value="P:guanosine tetraphosphate metabolic process"/>
    <property type="evidence" value="ECO:0007669"/>
    <property type="project" value="InterPro"/>
</dbReference>
<sequence>MDKRIEDHIIQQYYDNQNLYRSLKHDITDIIENIITKNNIKISNFAIRIKTEDALRRKICLKHKYKDVNDITDIVACRIITLFESDIDVIYKLIKQNFDIVEYNDKRKKNYDDRIDFGYNSLHLLVKYNEARLNMIEYSDYRHIVFEIQIRTILQHSWAEVEHGLGYKSQYEIPKDIRRRLTRLSATLEILDEEFVNIRDDIEEYNRGIDHIEKVLKTDLNYNSLMTYYHDSPIMSELTQIICEQFNISVKEEPYIISELRVVKRFHNLGYMYVHELDEFIIENRDNIVNFAQSKLRFLEKNKYFNPYDIFVWVSLIMLLNQGVDDPENIISNEMFSIPNKNEVDKGIN</sequence>
<dbReference type="EMBL" id="JAHOEL010000010">
    <property type="protein sequence ID" value="MBV3392139.1"/>
    <property type="molecule type" value="Genomic_DNA"/>
</dbReference>
<accession>A0AAW4MR46</accession>
<dbReference type="PANTHER" id="PTHR41773:SF1">
    <property type="entry name" value="RELA_SPOT DOMAIN-CONTAINING PROTEIN"/>
    <property type="match status" value="1"/>
</dbReference>
<dbReference type="Proteomes" id="UP001197492">
    <property type="component" value="Unassembled WGS sequence"/>
</dbReference>
<dbReference type="Pfam" id="PF04607">
    <property type="entry name" value="RelA_SpoT"/>
    <property type="match status" value="1"/>
</dbReference>
<evidence type="ECO:0000313" key="2">
    <source>
        <dbReference type="EMBL" id="MBV3382700.1"/>
    </source>
</evidence>
<evidence type="ECO:0000259" key="1">
    <source>
        <dbReference type="SMART" id="SM00954"/>
    </source>
</evidence>
<evidence type="ECO:0000313" key="4">
    <source>
        <dbReference type="Proteomes" id="UP001196408"/>
    </source>
</evidence>
<reference evidence="2 5" key="1">
    <citation type="submission" date="2021-06" db="EMBL/GenBank/DDBJ databases">
        <title>Collection of gut derived symbiotic bacterial strains cultured from healthy donors.</title>
        <authorList>
            <person name="Lin H."/>
            <person name="Littmann E."/>
            <person name="Pamer E.G."/>
        </authorList>
    </citation>
    <scope>NUCLEOTIDE SEQUENCE</scope>
    <source>
        <strain evidence="3 5">MSK.21.70</strain>
        <strain evidence="2">MSK.21.82</strain>
    </source>
</reference>
<comment type="caution">
    <text evidence="2">The sequence shown here is derived from an EMBL/GenBank/DDBJ whole genome shotgun (WGS) entry which is preliminary data.</text>
</comment>
<keyword evidence="5" id="KW-1185">Reference proteome</keyword>
<feature type="domain" description="RelA/SpoT" evidence="1">
    <location>
        <begin position="47"/>
        <end position="173"/>
    </location>
</feature>
<dbReference type="SMART" id="SM00954">
    <property type="entry name" value="RelA_SpoT"/>
    <property type="match status" value="1"/>
</dbReference>
<protein>
    <recommendedName>
        <fullName evidence="1">RelA/SpoT domain-containing protein</fullName>
    </recommendedName>
</protein>
<dbReference type="EMBL" id="JAHOEF010000027">
    <property type="protein sequence ID" value="MBV3382700.1"/>
    <property type="molecule type" value="Genomic_DNA"/>
</dbReference>
<dbReference type="AlphaFoldDB" id="A0AAW4MR46"/>
<dbReference type="InterPro" id="IPR007685">
    <property type="entry name" value="RelA_SpoT"/>
</dbReference>
<organism evidence="2 4">
    <name type="scientific">Catenibacterium mitsuokai</name>
    <dbReference type="NCBI Taxonomy" id="100886"/>
    <lineage>
        <taxon>Bacteria</taxon>
        <taxon>Bacillati</taxon>
        <taxon>Bacillota</taxon>
        <taxon>Erysipelotrichia</taxon>
        <taxon>Erysipelotrichales</taxon>
        <taxon>Coprobacillaceae</taxon>
        <taxon>Catenibacterium</taxon>
    </lineage>
</organism>
<evidence type="ECO:0000313" key="3">
    <source>
        <dbReference type="EMBL" id="MBV3392139.1"/>
    </source>
</evidence>
<evidence type="ECO:0000313" key="5">
    <source>
        <dbReference type="Proteomes" id="UP001197492"/>
    </source>
</evidence>
<name>A0AAW4MR46_9FIRM</name>
<dbReference type="RefSeq" id="WP_217747550.1">
    <property type="nucleotide sequence ID" value="NZ_JAHOEB010000011.1"/>
</dbReference>
<proteinExistence type="predicted"/>
<dbReference type="CDD" id="cd05399">
    <property type="entry name" value="NT_Rel-Spo_like"/>
    <property type="match status" value="1"/>
</dbReference>
<dbReference type="PANTHER" id="PTHR41773">
    <property type="entry name" value="GTP PYROPHOSPHATASE-RELATED"/>
    <property type="match status" value="1"/>
</dbReference>
<dbReference type="Proteomes" id="UP001196408">
    <property type="component" value="Unassembled WGS sequence"/>
</dbReference>
<gene>
    <name evidence="2" type="ORF">KSV97_05585</name>
    <name evidence="3" type="ORF">KSW06_02520</name>
</gene>